<evidence type="ECO:0000313" key="3">
    <source>
        <dbReference type="Proteomes" id="UP000536685"/>
    </source>
</evidence>
<feature type="transmembrane region" description="Helical" evidence="1">
    <location>
        <begin position="61"/>
        <end position="81"/>
    </location>
</feature>
<name>A0A841AM21_9MICO</name>
<evidence type="ECO:0000313" key="2">
    <source>
        <dbReference type="EMBL" id="MBB5842469.1"/>
    </source>
</evidence>
<dbReference type="GO" id="GO:0005886">
    <property type="term" value="C:plasma membrane"/>
    <property type="evidence" value="ECO:0007669"/>
    <property type="project" value="TreeGrafter"/>
</dbReference>
<comment type="caution">
    <text evidence="2">The sequence shown here is derived from an EMBL/GenBank/DDBJ whole genome shotgun (WGS) entry which is preliminary data.</text>
</comment>
<evidence type="ECO:0000256" key="1">
    <source>
        <dbReference type="SAM" id="Phobius"/>
    </source>
</evidence>
<proteinExistence type="predicted"/>
<gene>
    <name evidence="2" type="ORF">HD599_000792</name>
</gene>
<protein>
    <submittedName>
        <fullName evidence="2">Uncharacterized membrane protein YhaH (DUF805 family)</fullName>
    </submittedName>
</protein>
<dbReference type="Pfam" id="PF05656">
    <property type="entry name" value="DUF805"/>
    <property type="match status" value="1"/>
</dbReference>
<keyword evidence="1" id="KW-0472">Membrane</keyword>
<dbReference type="PANTHER" id="PTHR34980">
    <property type="entry name" value="INNER MEMBRANE PROTEIN-RELATED-RELATED"/>
    <property type="match status" value="1"/>
</dbReference>
<accession>A0A841AM21</accession>
<keyword evidence="1" id="KW-0812">Transmembrane</keyword>
<sequence length="169" mass="18327">MTDNNARFTPPTAPPLPPVTPVAEGEHPLSLPYYGAGPVTAVKRFFQNYAVFSGRASRAEYWWTTLAFYLVIIVLSVLAGVVGSATRTVDQYGEYQPGGAILVFVIPILLITLASIVPFIALSVRRLHDANLSGLFYLLNFIPSLGSLIMLILAVLPPQPEGARFDGPR</sequence>
<dbReference type="InterPro" id="IPR008523">
    <property type="entry name" value="DUF805"/>
</dbReference>
<dbReference type="EMBL" id="JACHMJ010000001">
    <property type="protein sequence ID" value="MBB5842469.1"/>
    <property type="molecule type" value="Genomic_DNA"/>
</dbReference>
<dbReference type="Proteomes" id="UP000536685">
    <property type="component" value="Unassembled WGS sequence"/>
</dbReference>
<reference evidence="2 3" key="1">
    <citation type="submission" date="2020-08" db="EMBL/GenBank/DDBJ databases">
        <title>Sequencing the genomes of 1000 actinobacteria strains.</title>
        <authorList>
            <person name="Klenk H.-P."/>
        </authorList>
    </citation>
    <scope>NUCLEOTIDE SEQUENCE [LARGE SCALE GENOMIC DNA]</scope>
    <source>
        <strain evidence="2 3">DSM 105784</strain>
    </source>
</reference>
<dbReference type="PANTHER" id="PTHR34980:SF2">
    <property type="entry name" value="INNER MEMBRANE PROTEIN YHAH-RELATED"/>
    <property type="match status" value="1"/>
</dbReference>
<dbReference type="AlphaFoldDB" id="A0A841AM21"/>
<dbReference type="RefSeq" id="WP_184233833.1">
    <property type="nucleotide sequence ID" value="NZ_JACHMJ010000001.1"/>
</dbReference>
<keyword evidence="3" id="KW-1185">Reference proteome</keyword>
<organism evidence="2 3">
    <name type="scientific">Conyzicola lurida</name>
    <dbReference type="NCBI Taxonomy" id="1172621"/>
    <lineage>
        <taxon>Bacteria</taxon>
        <taxon>Bacillati</taxon>
        <taxon>Actinomycetota</taxon>
        <taxon>Actinomycetes</taxon>
        <taxon>Micrococcales</taxon>
        <taxon>Microbacteriaceae</taxon>
        <taxon>Conyzicola</taxon>
    </lineage>
</organism>
<feature type="transmembrane region" description="Helical" evidence="1">
    <location>
        <begin position="101"/>
        <end position="122"/>
    </location>
</feature>
<feature type="transmembrane region" description="Helical" evidence="1">
    <location>
        <begin position="134"/>
        <end position="156"/>
    </location>
</feature>
<keyword evidence="1" id="KW-1133">Transmembrane helix</keyword>